<protein>
    <recommendedName>
        <fullName evidence="4">Cell wall-active antibiotics response LiaF-like C-terminal domain-containing protein</fullName>
    </recommendedName>
</protein>
<feature type="transmembrane region" description="Helical" evidence="1">
    <location>
        <begin position="78"/>
        <end position="98"/>
    </location>
</feature>
<dbReference type="EMBL" id="PKGI01000029">
    <property type="protein sequence ID" value="PLA76469.1"/>
    <property type="molecule type" value="Genomic_DNA"/>
</dbReference>
<sequence length="223" mass="24274">MANKNRIFWGIVLILLAAAMVLKAFIPVSWNLADICYLVFALVVALYGLVNRSILVTFTGLGLVAGASNRWLDLIPLGDGSLFLVGVFLGLGCHLLFAKRPVYEWSAKQTRYASNQAVTDFDVIMSSSNHYLHQNDKNVNADVVMGNLNLYVDKNASKPITLNLDVIMGNVTVYVPASWQVATQTANIMGATKIPVEMTDYAAQPDLIIKGDAVLGSIIVKQV</sequence>
<proteinExistence type="predicted"/>
<comment type="caution">
    <text evidence="2">The sequence shown here is derived from an EMBL/GenBank/DDBJ whole genome shotgun (WGS) entry which is preliminary data.</text>
</comment>
<dbReference type="AlphaFoldDB" id="A0A2I2AAR2"/>
<evidence type="ECO:0008006" key="4">
    <source>
        <dbReference type="Google" id="ProtNLM"/>
    </source>
</evidence>
<organism evidence="2 3">
    <name type="scientific">Ligilactobacillus agilis</name>
    <dbReference type="NCBI Taxonomy" id="1601"/>
    <lineage>
        <taxon>Bacteria</taxon>
        <taxon>Bacillati</taxon>
        <taxon>Bacillota</taxon>
        <taxon>Bacilli</taxon>
        <taxon>Lactobacillales</taxon>
        <taxon>Lactobacillaceae</taxon>
        <taxon>Ligilactobacillus</taxon>
    </lineage>
</organism>
<reference evidence="3" key="1">
    <citation type="submission" date="2017-12" db="EMBL/GenBank/DDBJ databases">
        <authorList>
            <person name="Christensen H."/>
        </authorList>
    </citation>
    <scope>NUCLEOTIDE SEQUENCE [LARGE SCALE GENOMIC DNA]</scope>
    <source>
        <strain evidence="3">268A</strain>
    </source>
</reference>
<keyword evidence="1" id="KW-0472">Membrane</keyword>
<accession>A0A2I2AAR2</accession>
<evidence type="ECO:0000256" key="1">
    <source>
        <dbReference type="SAM" id="Phobius"/>
    </source>
</evidence>
<feature type="transmembrane region" description="Helical" evidence="1">
    <location>
        <begin position="7"/>
        <end position="26"/>
    </location>
</feature>
<evidence type="ECO:0000313" key="3">
    <source>
        <dbReference type="Proteomes" id="UP000234579"/>
    </source>
</evidence>
<name>A0A2I2AAR2_9LACO</name>
<evidence type="ECO:0000313" key="2">
    <source>
        <dbReference type="EMBL" id="PLA76469.1"/>
    </source>
</evidence>
<dbReference type="RefSeq" id="WP_101811866.1">
    <property type="nucleotide sequence ID" value="NZ_PKGI01000029.1"/>
</dbReference>
<gene>
    <name evidence="2" type="ORF">CYR79_06025</name>
</gene>
<keyword evidence="1" id="KW-0812">Transmembrane</keyword>
<keyword evidence="1" id="KW-1133">Transmembrane helix</keyword>
<dbReference type="Proteomes" id="UP000234579">
    <property type="component" value="Unassembled WGS sequence"/>
</dbReference>